<evidence type="ECO:0000256" key="8">
    <source>
        <dbReference type="RuleBase" id="RU363032"/>
    </source>
</evidence>
<dbReference type="GO" id="GO:0043190">
    <property type="term" value="C:ATP-binding cassette (ABC) transporter complex"/>
    <property type="evidence" value="ECO:0007669"/>
    <property type="project" value="InterPro"/>
</dbReference>
<accession>A0AA43UB08</accession>
<comment type="caution">
    <text evidence="10">The sequence shown here is derived from an EMBL/GenBank/DDBJ whole genome shotgun (WGS) entry which is preliminary data.</text>
</comment>
<evidence type="ECO:0000256" key="2">
    <source>
        <dbReference type="ARBA" id="ARBA00022448"/>
    </source>
</evidence>
<evidence type="ECO:0000256" key="5">
    <source>
        <dbReference type="ARBA" id="ARBA00022970"/>
    </source>
</evidence>
<feature type="domain" description="ABC transmembrane type-1" evidence="9">
    <location>
        <begin position="22"/>
        <end position="219"/>
    </location>
</feature>
<dbReference type="Pfam" id="PF00528">
    <property type="entry name" value="BPD_transp_1"/>
    <property type="match status" value="1"/>
</dbReference>
<organism evidence="10 11">
    <name type="scientific">Atopococcus tabaci</name>
    <dbReference type="NCBI Taxonomy" id="269774"/>
    <lineage>
        <taxon>Bacteria</taxon>
        <taxon>Bacillati</taxon>
        <taxon>Bacillota</taxon>
        <taxon>Bacilli</taxon>
        <taxon>Lactobacillales</taxon>
        <taxon>Carnobacteriaceae</taxon>
        <taxon>Atopococcus</taxon>
    </lineage>
</organism>
<evidence type="ECO:0000256" key="1">
    <source>
        <dbReference type="ARBA" id="ARBA00004651"/>
    </source>
</evidence>
<keyword evidence="4 8" id="KW-0812">Transmembrane</keyword>
<dbReference type="CDD" id="cd06261">
    <property type="entry name" value="TM_PBP2"/>
    <property type="match status" value="1"/>
</dbReference>
<dbReference type="SUPFAM" id="SSF161098">
    <property type="entry name" value="MetI-like"/>
    <property type="match status" value="1"/>
</dbReference>
<keyword evidence="11" id="KW-1185">Reference proteome</keyword>
<keyword evidence="5" id="KW-0029">Amino-acid transport</keyword>
<comment type="subcellular location">
    <subcellularLocation>
        <location evidence="1 8">Cell membrane</location>
        <topology evidence="1 8">Multi-pass membrane protein</topology>
    </subcellularLocation>
</comment>
<protein>
    <submittedName>
        <fullName evidence="10">Amino acid ABC transporter permease</fullName>
    </submittedName>
</protein>
<evidence type="ECO:0000256" key="4">
    <source>
        <dbReference type="ARBA" id="ARBA00022692"/>
    </source>
</evidence>
<evidence type="ECO:0000256" key="7">
    <source>
        <dbReference type="ARBA" id="ARBA00023136"/>
    </source>
</evidence>
<gene>
    <name evidence="10" type="ORF">Q4F26_01485</name>
</gene>
<keyword evidence="2 8" id="KW-0813">Transport</keyword>
<evidence type="ECO:0000313" key="11">
    <source>
        <dbReference type="Proteomes" id="UP001171751"/>
    </source>
</evidence>
<feature type="transmembrane region" description="Helical" evidence="8">
    <location>
        <begin position="67"/>
        <end position="86"/>
    </location>
</feature>
<evidence type="ECO:0000256" key="3">
    <source>
        <dbReference type="ARBA" id="ARBA00022475"/>
    </source>
</evidence>
<evidence type="ECO:0000313" key="10">
    <source>
        <dbReference type="EMBL" id="MDO5456994.1"/>
    </source>
</evidence>
<dbReference type="InterPro" id="IPR035906">
    <property type="entry name" value="MetI-like_sf"/>
</dbReference>
<dbReference type="PROSITE" id="PS50928">
    <property type="entry name" value="ABC_TM1"/>
    <property type="match status" value="1"/>
</dbReference>
<dbReference type="NCBIfam" id="TIGR01726">
    <property type="entry name" value="HEQRo_perm_3TM"/>
    <property type="match status" value="1"/>
</dbReference>
<dbReference type="AlphaFoldDB" id="A0AA43UB08"/>
<feature type="transmembrane region" description="Helical" evidence="8">
    <location>
        <begin position="146"/>
        <end position="164"/>
    </location>
</feature>
<keyword evidence="6 8" id="KW-1133">Transmembrane helix</keyword>
<evidence type="ECO:0000256" key="6">
    <source>
        <dbReference type="ARBA" id="ARBA00022989"/>
    </source>
</evidence>
<dbReference type="InterPro" id="IPR000515">
    <property type="entry name" value="MetI-like"/>
</dbReference>
<dbReference type="InterPro" id="IPR010065">
    <property type="entry name" value="AA_ABC_transptr_permease_3TM"/>
</dbReference>
<dbReference type="GO" id="GO:0006865">
    <property type="term" value="P:amino acid transport"/>
    <property type="evidence" value="ECO:0007669"/>
    <property type="project" value="UniProtKB-KW"/>
</dbReference>
<dbReference type="PANTHER" id="PTHR30614:SF0">
    <property type="entry name" value="L-CYSTINE TRANSPORT SYSTEM PERMEASE PROTEIN TCYL"/>
    <property type="match status" value="1"/>
</dbReference>
<name>A0AA43UB08_9LACT</name>
<dbReference type="Proteomes" id="UP001171751">
    <property type="component" value="Unassembled WGS sequence"/>
</dbReference>
<keyword evidence="7 8" id="KW-0472">Membrane</keyword>
<sequence length="231" mass="25544">EGGVLMDIGFMIDIFPVILSKLPVTLYIFTVTAVISLVLGVLMAFVELKRVPVLKQIFDIYSSFVRSTPGIVHIFIVYYGLPVFLAPFGISPSAIDRLTSSIVALVFYTVAFISAVIKPSIKAMPQSQFDAAASVGMTRWQSLRRIIIPQLVPMTLPSLTNAMVDLLMDTSLLFTIGLTDLMGQANILVSNTLGINQVEIFVTVALIYWALSSMITAVMRFFEKRLAHYLR</sequence>
<proteinExistence type="inferred from homology"/>
<feature type="transmembrane region" description="Helical" evidence="8">
    <location>
        <begin position="24"/>
        <end position="46"/>
    </location>
</feature>
<keyword evidence="3" id="KW-1003">Cell membrane</keyword>
<feature type="transmembrane region" description="Helical" evidence="8">
    <location>
        <begin position="200"/>
        <end position="222"/>
    </location>
</feature>
<dbReference type="PANTHER" id="PTHR30614">
    <property type="entry name" value="MEMBRANE COMPONENT OF AMINO ACID ABC TRANSPORTER"/>
    <property type="match status" value="1"/>
</dbReference>
<reference evidence="10" key="1">
    <citation type="submission" date="2023-07" db="EMBL/GenBank/DDBJ databases">
        <title>Between Cages and Wild: Unraveling the Impact of Captivity on Animal Microbiomes and Antimicrobial Resistance.</title>
        <authorList>
            <person name="Schmartz G.P."/>
            <person name="Rehner J."/>
            <person name="Schuff M.J."/>
            <person name="Becker S.L."/>
            <person name="Kravczyk M."/>
            <person name="Gurevich A."/>
            <person name="Francke R."/>
            <person name="Mueller R."/>
            <person name="Keller V."/>
            <person name="Keller A."/>
        </authorList>
    </citation>
    <scope>NUCLEOTIDE SEQUENCE</scope>
    <source>
        <strain evidence="10">S39M_St_73</strain>
    </source>
</reference>
<feature type="non-terminal residue" evidence="10">
    <location>
        <position position="1"/>
    </location>
</feature>
<dbReference type="InterPro" id="IPR043429">
    <property type="entry name" value="ArtM/GltK/GlnP/TcyL/YhdX-like"/>
</dbReference>
<dbReference type="GO" id="GO:0022857">
    <property type="term" value="F:transmembrane transporter activity"/>
    <property type="evidence" value="ECO:0007669"/>
    <property type="project" value="InterPro"/>
</dbReference>
<dbReference type="EMBL" id="JAUNQW010000003">
    <property type="protein sequence ID" value="MDO5456994.1"/>
    <property type="molecule type" value="Genomic_DNA"/>
</dbReference>
<dbReference type="Gene3D" id="1.10.3720.10">
    <property type="entry name" value="MetI-like"/>
    <property type="match status" value="1"/>
</dbReference>
<comment type="similarity">
    <text evidence="8">Belongs to the binding-protein-dependent transport system permease family.</text>
</comment>
<evidence type="ECO:0000259" key="9">
    <source>
        <dbReference type="PROSITE" id="PS50928"/>
    </source>
</evidence>
<feature type="transmembrane region" description="Helical" evidence="8">
    <location>
        <begin position="98"/>
        <end position="117"/>
    </location>
</feature>